<dbReference type="Gene3D" id="3.40.640.10">
    <property type="entry name" value="Type I PLP-dependent aspartate aminotransferase-like (Major domain)"/>
    <property type="match status" value="1"/>
</dbReference>
<protein>
    <submittedName>
        <fullName evidence="5">Putative aspartate tyrosine aromatic aminotransferase protein</fullName>
    </submittedName>
</protein>
<dbReference type="CDD" id="cd00609">
    <property type="entry name" value="AAT_like"/>
    <property type="match status" value="1"/>
</dbReference>
<evidence type="ECO:0000313" key="4">
    <source>
        <dbReference type="EMBL" id="KAF4301208.1"/>
    </source>
</evidence>
<reference evidence="5 6" key="1">
    <citation type="submission" date="2020-04" db="EMBL/GenBank/DDBJ databases">
        <title>Genome Assembly and Annotation of Botryosphaeria dothidea sdau 11-99, a Latent Pathogen of Apple Fruit Ring Rot in China.</title>
        <authorList>
            <person name="Yu C."/>
            <person name="Diao Y."/>
            <person name="Lu Q."/>
            <person name="Zhao J."/>
            <person name="Cui S."/>
            <person name="Peng C."/>
            <person name="He B."/>
            <person name="Liu H."/>
        </authorList>
    </citation>
    <scope>NUCLEOTIDE SEQUENCE [LARGE SCALE GENOMIC DNA]</scope>
    <source>
        <strain evidence="5">Sdau11-99</strain>
        <strain evidence="6">sdau11-99</strain>
    </source>
</reference>
<evidence type="ECO:0000256" key="1">
    <source>
        <dbReference type="ARBA" id="ARBA00007441"/>
    </source>
</evidence>
<dbReference type="EMBL" id="WWBZ02000082">
    <property type="protein sequence ID" value="KAF4301208.1"/>
    <property type="molecule type" value="Genomic_DNA"/>
</dbReference>
<sequence>MVQIKRFAVERWMDDHEENARYNLAETCCASISLHDLESLSSSSEPPKSILDYSQKQVYGAIRGSETLRSNIAALYNGSGKANLTADNVLVTSGAIQANFLALYTNVGPRDHVICQYPTYQQLYSVPESLGAEVSLWRSNADDGWRLDLDELKALIRPNTKLIIIKNPQNPTGAILSHHSLSSIVALARPHSITIHSDEIYRPLFHSTEDHHPSLLDHAYPHSLVTGSMSKAFSLAGIRLGWIASPSPALVAACASTRDYTTISVSQLDDAMAAFVAEHGDTVRWARPVAGTTAFVKFVRAGRAVDDVTFCERLLAKEGVLVAPGSSCFGDGEVFRGYVRIGYVQEKEVMVEGLKALRAFMRDKFAAVPLAEWSHTLGLVVAQNRTRSNPEFLK</sequence>
<dbReference type="Pfam" id="PF00155">
    <property type="entry name" value="Aminotran_1_2"/>
    <property type="match status" value="1"/>
</dbReference>
<evidence type="ECO:0000313" key="6">
    <source>
        <dbReference type="Proteomes" id="UP000572817"/>
    </source>
</evidence>
<evidence type="ECO:0000259" key="3">
    <source>
        <dbReference type="Pfam" id="PF00155"/>
    </source>
</evidence>
<dbReference type="OrthoDB" id="7042322at2759"/>
<keyword evidence="5" id="KW-0032">Aminotransferase</keyword>
<dbReference type="GO" id="GO:0008483">
    <property type="term" value="F:transaminase activity"/>
    <property type="evidence" value="ECO:0007669"/>
    <property type="project" value="UniProtKB-KW"/>
</dbReference>
<accession>A0A8H4ISA1</accession>
<dbReference type="Gene3D" id="3.90.1150.10">
    <property type="entry name" value="Aspartate Aminotransferase, domain 1"/>
    <property type="match status" value="1"/>
</dbReference>
<dbReference type="InterPro" id="IPR004838">
    <property type="entry name" value="NHTrfase_class1_PyrdxlP-BS"/>
</dbReference>
<dbReference type="InterPro" id="IPR015422">
    <property type="entry name" value="PyrdxlP-dep_Trfase_small"/>
</dbReference>
<comment type="similarity">
    <text evidence="1">Belongs to the class-I pyridoxal-phosphate-dependent aminotransferase family.</text>
</comment>
<comment type="caution">
    <text evidence="5">The sequence shown here is derived from an EMBL/GenBank/DDBJ whole genome shotgun (WGS) entry which is preliminary data.</text>
</comment>
<keyword evidence="5" id="KW-0808">Transferase</keyword>
<dbReference type="InterPro" id="IPR015421">
    <property type="entry name" value="PyrdxlP-dep_Trfase_major"/>
</dbReference>
<evidence type="ECO:0000313" key="5">
    <source>
        <dbReference type="EMBL" id="KAF4305434.1"/>
    </source>
</evidence>
<dbReference type="InterPro" id="IPR004839">
    <property type="entry name" value="Aminotransferase_I/II_large"/>
</dbReference>
<evidence type="ECO:0000256" key="2">
    <source>
        <dbReference type="ARBA" id="ARBA00022898"/>
    </source>
</evidence>
<dbReference type="PANTHER" id="PTHR43510">
    <property type="entry name" value="AMINOTRANSFERASE FUNCTION, HYPOTHETICAL (EUROFUNG)"/>
    <property type="match status" value="1"/>
</dbReference>
<keyword evidence="2" id="KW-0663">Pyridoxal phosphate</keyword>
<proteinExistence type="inferred from homology"/>
<gene>
    <name evidence="5" type="ORF">GTA08_BOTSDO06907</name>
    <name evidence="4" type="ORF">GTA08_BOTSDO11100</name>
</gene>
<name>A0A8H4ISA1_9PEZI</name>
<dbReference type="AlphaFoldDB" id="A0A8H4ISA1"/>
<dbReference type="InterPro" id="IPR015424">
    <property type="entry name" value="PyrdxlP-dep_Trfase"/>
</dbReference>
<dbReference type="EMBL" id="WWBZ02000040">
    <property type="protein sequence ID" value="KAF4305434.1"/>
    <property type="molecule type" value="Genomic_DNA"/>
</dbReference>
<feature type="domain" description="Aminotransferase class I/classII large" evidence="3">
    <location>
        <begin position="51"/>
        <end position="275"/>
    </location>
</feature>
<dbReference type="GO" id="GO:0030170">
    <property type="term" value="F:pyridoxal phosphate binding"/>
    <property type="evidence" value="ECO:0007669"/>
    <property type="project" value="InterPro"/>
</dbReference>
<dbReference type="PROSITE" id="PS00105">
    <property type="entry name" value="AA_TRANSFER_CLASS_1"/>
    <property type="match status" value="1"/>
</dbReference>
<dbReference type="Proteomes" id="UP000572817">
    <property type="component" value="Unassembled WGS sequence"/>
</dbReference>
<keyword evidence="6" id="KW-1185">Reference proteome</keyword>
<dbReference type="PANTHER" id="PTHR43510:SF1">
    <property type="entry name" value="AMINOTRANSFERASE FUNCTION, HYPOTHETICAL (EUROFUNG)"/>
    <property type="match status" value="1"/>
</dbReference>
<dbReference type="SUPFAM" id="SSF53383">
    <property type="entry name" value="PLP-dependent transferases"/>
    <property type="match status" value="1"/>
</dbReference>
<organism evidence="5 6">
    <name type="scientific">Botryosphaeria dothidea</name>
    <dbReference type="NCBI Taxonomy" id="55169"/>
    <lineage>
        <taxon>Eukaryota</taxon>
        <taxon>Fungi</taxon>
        <taxon>Dikarya</taxon>
        <taxon>Ascomycota</taxon>
        <taxon>Pezizomycotina</taxon>
        <taxon>Dothideomycetes</taxon>
        <taxon>Dothideomycetes incertae sedis</taxon>
        <taxon>Botryosphaeriales</taxon>
        <taxon>Botryosphaeriaceae</taxon>
        <taxon>Botryosphaeria</taxon>
    </lineage>
</organism>